<dbReference type="EMBL" id="JXJN01004730">
    <property type="status" value="NOT_ANNOTATED_CDS"/>
    <property type="molecule type" value="Genomic_DNA"/>
</dbReference>
<name>A0A1B0AWH4_9MUSC</name>
<feature type="transmembrane region" description="Helical" evidence="1">
    <location>
        <begin position="20"/>
        <end position="45"/>
    </location>
</feature>
<dbReference type="Proteomes" id="UP000092460">
    <property type="component" value="Unassembled WGS sequence"/>
</dbReference>
<organism evidence="2 3">
    <name type="scientific">Glossina palpalis gambiensis</name>
    <dbReference type="NCBI Taxonomy" id="67801"/>
    <lineage>
        <taxon>Eukaryota</taxon>
        <taxon>Metazoa</taxon>
        <taxon>Ecdysozoa</taxon>
        <taxon>Arthropoda</taxon>
        <taxon>Hexapoda</taxon>
        <taxon>Insecta</taxon>
        <taxon>Pterygota</taxon>
        <taxon>Neoptera</taxon>
        <taxon>Endopterygota</taxon>
        <taxon>Diptera</taxon>
        <taxon>Brachycera</taxon>
        <taxon>Muscomorpha</taxon>
        <taxon>Hippoboscoidea</taxon>
        <taxon>Glossinidae</taxon>
        <taxon>Glossina</taxon>
    </lineage>
</organism>
<sequence>MDGWMDGWMDGSMAGWLLGLLAGCLVVCILSGRCGVIYSFCFPITRSVKLTESKKHIRVVAD</sequence>
<accession>A0A1B0AWH4</accession>
<dbReference type="EnsemblMetazoa" id="GPPI011126-RA">
    <property type="protein sequence ID" value="GPPI011126-PA"/>
    <property type="gene ID" value="GPPI011126"/>
</dbReference>
<protein>
    <recommendedName>
        <fullName evidence="4">Transmembrane protein</fullName>
    </recommendedName>
</protein>
<reference evidence="2" key="2">
    <citation type="submission" date="2020-05" db="UniProtKB">
        <authorList>
            <consortium name="EnsemblMetazoa"/>
        </authorList>
    </citation>
    <scope>IDENTIFICATION</scope>
    <source>
        <strain evidence="2">IAEA</strain>
    </source>
</reference>
<reference evidence="3" key="1">
    <citation type="submission" date="2015-01" db="EMBL/GenBank/DDBJ databases">
        <authorList>
            <person name="Aksoy S."/>
            <person name="Warren W."/>
            <person name="Wilson R.K."/>
        </authorList>
    </citation>
    <scope>NUCLEOTIDE SEQUENCE [LARGE SCALE GENOMIC DNA]</scope>
    <source>
        <strain evidence="3">IAEA</strain>
    </source>
</reference>
<proteinExistence type="predicted"/>
<keyword evidence="3" id="KW-1185">Reference proteome</keyword>
<keyword evidence="1" id="KW-0472">Membrane</keyword>
<evidence type="ECO:0000313" key="2">
    <source>
        <dbReference type="EnsemblMetazoa" id="GPPI011126-PA"/>
    </source>
</evidence>
<evidence type="ECO:0008006" key="4">
    <source>
        <dbReference type="Google" id="ProtNLM"/>
    </source>
</evidence>
<evidence type="ECO:0000313" key="3">
    <source>
        <dbReference type="Proteomes" id="UP000092460"/>
    </source>
</evidence>
<dbReference type="AlphaFoldDB" id="A0A1B0AWH4"/>
<dbReference type="VEuPathDB" id="VectorBase:GPPI011126"/>
<evidence type="ECO:0000256" key="1">
    <source>
        <dbReference type="SAM" id="Phobius"/>
    </source>
</evidence>
<keyword evidence="1" id="KW-1133">Transmembrane helix</keyword>
<dbReference type="EMBL" id="JXJN01004729">
    <property type="status" value="NOT_ANNOTATED_CDS"/>
    <property type="molecule type" value="Genomic_DNA"/>
</dbReference>
<keyword evidence="1" id="KW-0812">Transmembrane</keyword>